<evidence type="ECO:0000313" key="9">
    <source>
        <dbReference type="Proteomes" id="UP000255024"/>
    </source>
</evidence>
<dbReference type="AlphaFoldDB" id="A0A378RPH1"/>
<accession>A0A378RPH1</accession>
<keyword evidence="4 8" id="KW-0378">Hydrolase</keyword>
<feature type="domain" description="Nudix hydrolase" evidence="7">
    <location>
        <begin position="46"/>
        <end position="183"/>
    </location>
</feature>
<dbReference type="CDD" id="cd03426">
    <property type="entry name" value="NUDIX_CoAse_Nudt7"/>
    <property type="match status" value="1"/>
</dbReference>
<dbReference type="GO" id="GO:0010945">
    <property type="term" value="F:coenzyme A diphosphatase activity"/>
    <property type="evidence" value="ECO:0007669"/>
    <property type="project" value="InterPro"/>
</dbReference>
<evidence type="ECO:0000256" key="2">
    <source>
        <dbReference type="ARBA" id="ARBA00001946"/>
    </source>
</evidence>
<evidence type="ECO:0000256" key="3">
    <source>
        <dbReference type="ARBA" id="ARBA00022723"/>
    </source>
</evidence>
<comment type="cofactor">
    <cofactor evidence="2">
        <name>Mg(2+)</name>
        <dbReference type="ChEBI" id="CHEBI:18420"/>
    </cofactor>
</comment>
<gene>
    <name evidence="8" type="ORF">NCTC11179_01801</name>
</gene>
<evidence type="ECO:0000256" key="5">
    <source>
        <dbReference type="ARBA" id="ARBA00022842"/>
    </source>
</evidence>
<dbReference type="PROSITE" id="PS51462">
    <property type="entry name" value="NUDIX"/>
    <property type="match status" value="1"/>
</dbReference>
<dbReference type="EMBL" id="UGQL01000001">
    <property type="protein sequence ID" value="STZ28259.1"/>
    <property type="molecule type" value="Genomic_DNA"/>
</dbReference>
<dbReference type="RefSeq" id="WP_115091184.1">
    <property type="nucleotide sequence ID" value="NZ_CP068107.1"/>
</dbReference>
<dbReference type="Gene3D" id="3.90.79.10">
    <property type="entry name" value="Nucleoside Triphosphate Pyrophosphohydrolase"/>
    <property type="match status" value="1"/>
</dbReference>
<keyword evidence="5" id="KW-0460">Magnesium</keyword>
<dbReference type="InterPro" id="IPR015797">
    <property type="entry name" value="NUDIX_hydrolase-like_dom_sf"/>
</dbReference>
<evidence type="ECO:0000259" key="7">
    <source>
        <dbReference type="PROSITE" id="PS51462"/>
    </source>
</evidence>
<evidence type="ECO:0000256" key="1">
    <source>
        <dbReference type="ARBA" id="ARBA00001936"/>
    </source>
</evidence>
<organism evidence="8 9">
    <name type="scientific">Myroides odoratus</name>
    <name type="common">Flavobacterium odoratum</name>
    <dbReference type="NCBI Taxonomy" id="256"/>
    <lineage>
        <taxon>Bacteria</taxon>
        <taxon>Pseudomonadati</taxon>
        <taxon>Bacteroidota</taxon>
        <taxon>Flavobacteriia</taxon>
        <taxon>Flavobacteriales</taxon>
        <taxon>Flavobacteriaceae</taxon>
        <taxon>Myroides</taxon>
    </lineage>
</organism>
<dbReference type="Proteomes" id="UP000255024">
    <property type="component" value="Unassembled WGS sequence"/>
</dbReference>
<dbReference type="SUPFAM" id="SSF55811">
    <property type="entry name" value="Nudix"/>
    <property type="match status" value="1"/>
</dbReference>
<dbReference type="GO" id="GO:0046872">
    <property type="term" value="F:metal ion binding"/>
    <property type="evidence" value="ECO:0007669"/>
    <property type="project" value="UniProtKB-KW"/>
</dbReference>
<evidence type="ECO:0000256" key="6">
    <source>
        <dbReference type="ARBA" id="ARBA00023211"/>
    </source>
</evidence>
<keyword evidence="6" id="KW-0464">Manganese</keyword>
<protein>
    <submittedName>
        <fullName evidence="8">Putative NUDIX hydrolase</fullName>
    </submittedName>
</protein>
<proteinExistence type="predicted"/>
<dbReference type="InterPro" id="IPR000086">
    <property type="entry name" value="NUDIX_hydrolase_dom"/>
</dbReference>
<dbReference type="Pfam" id="PF00293">
    <property type="entry name" value="NUDIX"/>
    <property type="match status" value="1"/>
</dbReference>
<name>A0A378RPH1_MYROD</name>
<evidence type="ECO:0000256" key="4">
    <source>
        <dbReference type="ARBA" id="ARBA00022801"/>
    </source>
</evidence>
<keyword evidence="9" id="KW-1185">Reference proteome</keyword>
<dbReference type="PANTHER" id="PTHR12992:SF11">
    <property type="entry name" value="MITOCHONDRIAL COENZYME A DIPHOSPHATASE NUDT8"/>
    <property type="match status" value="1"/>
</dbReference>
<comment type="cofactor">
    <cofactor evidence="1">
        <name>Mn(2+)</name>
        <dbReference type="ChEBI" id="CHEBI:29035"/>
    </cofactor>
</comment>
<sequence>MTFDSFLHKIEQIKGATPAGIDAHRLMIPVERIPYLYADDFEERNPRESAVMMLLYPKGQKTHVLLIERATYKGVHSGQVGFPGGKYEQEDVDLVHTALRETQEEVGIVDRDIQIIQPYTKIYIPPSNFYVQPYLGISQKELSFTPDDFEVANIIELPLDVLLQDQLIQEVQMKTSYASWTHVPAFIYKNYTIWGATAMMLSELKETLKIALKTPH</sequence>
<reference evidence="8 9" key="1">
    <citation type="submission" date="2018-06" db="EMBL/GenBank/DDBJ databases">
        <authorList>
            <consortium name="Pathogen Informatics"/>
            <person name="Doyle S."/>
        </authorList>
    </citation>
    <scope>NUCLEOTIDE SEQUENCE [LARGE SCALE GENOMIC DNA]</scope>
    <source>
        <strain evidence="8 9">NCTC11179</strain>
    </source>
</reference>
<keyword evidence="3" id="KW-0479">Metal-binding</keyword>
<dbReference type="PANTHER" id="PTHR12992">
    <property type="entry name" value="NUDIX HYDROLASE"/>
    <property type="match status" value="1"/>
</dbReference>
<dbReference type="InterPro" id="IPR045121">
    <property type="entry name" value="CoAse"/>
</dbReference>
<evidence type="ECO:0000313" key="8">
    <source>
        <dbReference type="EMBL" id="STZ28259.1"/>
    </source>
</evidence>